<evidence type="ECO:0000313" key="2">
    <source>
        <dbReference type="Proteomes" id="UP001016761"/>
    </source>
</evidence>
<protein>
    <submittedName>
        <fullName evidence="1">Uncharacterized protein</fullName>
    </submittedName>
</protein>
<gene>
    <name evidence="1" type="ORF">HTZ84_22425</name>
</gene>
<comment type="caution">
    <text evidence="1">The sequence shown here is derived from an EMBL/GenBank/DDBJ whole genome shotgun (WGS) entry which is preliminary data.</text>
</comment>
<dbReference type="EMBL" id="JABUQZ010000003">
    <property type="protein sequence ID" value="NUC75024.1"/>
    <property type="molecule type" value="Genomic_DNA"/>
</dbReference>
<dbReference type="RefSeq" id="WP_174682862.1">
    <property type="nucleotide sequence ID" value="NZ_JABUQZ010000003.1"/>
</dbReference>
<name>A0ABX2LFJ5_9EURY</name>
<organism evidence="1 2">
    <name type="scientific">Haloterrigena gelatinilytica</name>
    <dbReference type="NCBI Taxonomy" id="2741724"/>
    <lineage>
        <taxon>Archaea</taxon>
        <taxon>Methanobacteriati</taxon>
        <taxon>Methanobacteriota</taxon>
        <taxon>Stenosarchaea group</taxon>
        <taxon>Halobacteria</taxon>
        <taxon>Halobacteriales</taxon>
        <taxon>Natrialbaceae</taxon>
        <taxon>Haloterrigena</taxon>
    </lineage>
</organism>
<accession>A0ABX2LFJ5</accession>
<keyword evidence="2" id="KW-1185">Reference proteome</keyword>
<proteinExistence type="predicted"/>
<sequence length="156" mass="17405">MTTYALLAAAEDSSLHAREREWCTELAYEWRQLGAEGMVPPGADATPLDDVSLGELVTTIDVGRRDLEWDGGTIWVLADPALLREETGDLFRRSMKIVLDRLDCTLRYPYQHLDGNGQRAAWLTECLESEEIVSPRSFRASGVKGIGQGQMNLDSF</sequence>
<evidence type="ECO:0000313" key="1">
    <source>
        <dbReference type="EMBL" id="NUC75024.1"/>
    </source>
</evidence>
<dbReference type="Proteomes" id="UP001016761">
    <property type="component" value="Unassembled WGS sequence"/>
</dbReference>
<reference evidence="1 2" key="1">
    <citation type="submission" date="2020-06" db="EMBL/GenBank/DDBJ databases">
        <title>Haloterrigena sp. nov., an extremely halophilic archaeon isolated from a saline sediment.</title>
        <authorList>
            <person name="Liu B.-B."/>
        </authorList>
    </citation>
    <scope>NUCLEOTIDE SEQUENCE [LARGE SCALE GENOMIC DNA]</scope>
    <source>
        <strain evidence="1 2">SYSU A558-1</strain>
    </source>
</reference>